<evidence type="ECO:0000313" key="10">
    <source>
        <dbReference type="EMBL" id="GAJ46159.1"/>
    </source>
</evidence>
<dbReference type="Pfam" id="PF00528">
    <property type="entry name" value="BPD_transp_1"/>
    <property type="match status" value="1"/>
</dbReference>
<evidence type="ECO:0000256" key="4">
    <source>
        <dbReference type="ARBA" id="ARBA00022475"/>
    </source>
</evidence>
<evidence type="ECO:0000256" key="5">
    <source>
        <dbReference type="ARBA" id="ARBA00022692"/>
    </source>
</evidence>
<keyword evidence="7 8" id="KW-0472">Membrane</keyword>
<dbReference type="InterPro" id="IPR035906">
    <property type="entry name" value="MetI-like_sf"/>
</dbReference>
<evidence type="ECO:0000256" key="8">
    <source>
        <dbReference type="RuleBase" id="RU363032"/>
    </source>
</evidence>
<evidence type="ECO:0000256" key="2">
    <source>
        <dbReference type="ARBA" id="ARBA00007069"/>
    </source>
</evidence>
<dbReference type="STRING" id="1427503.HE1_00484"/>
<protein>
    <submittedName>
        <fullName evidence="10">Putrescine transport system permease protein PotH</fullName>
    </submittedName>
</protein>
<evidence type="ECO:0000259" key="9">
    <source>
        <dbReference type="PROSITE" id="PS50928"/>
    </source>
</evidence>
<feature type="transmembrane region" description="Helical" evidence="8">
    <location>
        <begin position="153"/>
        <end position="174"/>
    </location>
</feature>
<evidence type="ECO:0000256" key="7">
    <source>
        <dbReference type="ARBA" id="ARBA00023136"/>
    </source>
</evidence>
<keyword evidence="4" id="KW-1003">Cell membrane</keyword>
<keyword evidence="5 8" id="KW-0812">Transmembrane</keyword>
<dbReference type="Gene3D" id="1.10.3720.10">
    <property type="entry name" value="MetI-like"/>
    <property type="match status" value="1"/>
</dbReference>
<evidence type="ECO:0000256" key="3">
    <source>
        <dbReference type="ARBA" id="ARBA00022448"/>
    </source>
</evidence>
<keyword evidence="6 8" id="KW-1133">Transmembrane helix</keyword>
<reference evidence="10 11" key="1">
    <citation type="journal article" date="2014" name="FEMS Microbiol. Lett.">
        <title>Draft genome sequences of three Holospora species (Holospora obtusa, Holospora undulata, and Holospora elegans), endonuclear symbiotic bacteria of the ciliate Paramecium caudatum.</title>
        <authorList>
            <person name="Dohra H."/>
            <person name="Tanaka K."/>
            <person name="Suzuki T."/>
            <person name="Fujishima M."/>
            <person name="Suzuki H."/>
        </authorList>
    </citation>
    <scope>NUCLEOTIDE SEQUENCE [LARGE SCALE GENOMIC DNA]</scope>
    <source>
        <strain evidence="10 11">E1</strain>
    </source>
</reference>
<dbReference type="Proteomes" id="UP000024842">
    <property type="component" value="Unassembled WGS sequence"/>
</dbReference>
<feature type="domain" description="ABC transmembrane type-1" evidence="9">
    <location>
        <begin position="67"/>
        <end position="272"/>
    </location>
</feature>
<comment type="caution">
    <text evidence="10">The sequence shown here is derived from an EMBL/GenBank/DDBJ whole genome shotgun (WGS) entry which is preliminary data.</text>
</comment>
<comment type="similarity">
    <text evidence="2">Belongs to the binding-protein-dependent transport system permease family. CysTW subfamily.</text>
</comment>
<comment type="subcellular location">
    <subcellularLocation>
        <location evidence="1 8">Cell membrane</location>
        <topology evidence="1 8">Multi-pass membrane protein</topology>
    </subcellularLocation>
</comment>
<accession>A0A023DY55</accession>
<feature type="transmembrane region" description="Helical" evidence="8">
    <location>
        <begin position="6"/>
        <end position="24"/>
    </location>
</feature>
<feature type="transmembrane region" description="Helical" evidence="8">
    <location>
        <begin position="195"/>
        <end position="217"/>
    </location>
</feature>
<proteinExistence type="inferred from homology"/>
<feature type="transmembrane region" description="Helical" evidence="8">
    <location>
        <begin position="69"/>
        <end position="89"/>
    </location>
</feature>
<keyword evidence="3 8" id="KW-0813">Transport</keyword>
<organism evidence="10 11">
    <name type="scientific">Holospora elegans E1</name>
    <dbReference type="NCBI Taxonomy" id="1427503"/>
    <lineage>
        <taxon>Bacteria</taxon>
        <taxon>Pseudomonadati</taxon>
        <taxon>Pseudomonadota</taxon>
        <taxon>Alphaproteobacteria</taxon>
        <taxon>Holosporales</taxon>
        <taxon>Holosporaceae</taxon>
        <taxon>Holospora</taxon>
    </lineage>
</organism>
<dbReference type="GO" id="GO:0055085">
    <property type="term" value="P:transmembrane transport"/>
    <property type="evidence" value="ECO:0007669"/>
    <property type="project" value="InterPro"/>
</dbReference>
<evidence type="ECO:0000256" key="1">
    <source>
        <dbReference type="ARBA" id="ARBA00004651"/>
    </source>
</evidence>
<dbReference type="InterPro" id="IPR000515">
    <property type="entry name" value="MetI-like"/>
</dbReference>
<dbReference type="GO" id="GO:0005886">
    <property type="term" value="C:plasma membrane"/>
    <property type="evidence" value="ECO:0007669"/>
    <property type="project" value="UniProtKB-SubCell"/>
</dbReference>
<dbReference type="PROSITE" id="PS50928">
    <property type="entry name" value="ABC_TM1"/>
    <property type="match status" value="1"/>
</dbReference>
<dbReference type="PANTHER" id="PTHR42929">
    <property type="entry name" value="INNER MEMBRANE ABC TRANSPORTER PERMEASE PROTEIN YDCU-RELATED-RELATED"/>
    <property type="match status" value="1"/>
</dbReference>
<keyword evidence="11" id="KW-1185">Reference proteome</keyword>
<name>A0A023DY55_9PROT</name>
<evidence type="ECO:0000313" key="11">
    <source>
        <dbReference type="Proteomes" id="UP000024842"/>
    </source>
</evidence>
<gene>
    <name evidence="10" type="ORF">HE1_00484</name>
</gene>
<dbReference type="CDD" id="cd06261">
    <property type="entry name" value="TM_PBP2"/>
    <property type="match status" value="1"/>
</dbReference>
<dbReference type="AlphaFoldDB" id="A0A023DY55"/>
<dbReference type="SUPFAM" id="SSF161098">
    <property type="entry name" value="MetI-like"/>
    <property type="match status" value="1"/>
</dbReference>
<dbReference type="EMBL" id="BAUP01000066">
    <property type="protein sequence ID" value="GAJ46159.1"/>
    <property type="molecule type" value="Genomic_DNA"/>
</dbReference>
<sequence>MIPYGWFGLFLIIPIGILMIISISEPKIDTPPFTPLLRYTENYGIEIRLFFINYYRVLSQVLYRKAYFVSLYLAFSSTLICLFLGYPMAYVITRFSKPWRVFLLILVALPFLSSFLVRMCAWTNILSMHGFVNFILGKYCGIGPFQCIHNQGAVLLGIVYSYITFMIFPLYITLEKIDVTMLEAAYTLGCRPWRAFWKIILPLSSPGILAGASLVFIPAVGEYIIPEILGGKQCITIGRLLWYEFFVNHDWPAACALAFVMMGFLLIPIIAFEKLQRKVEKSLDT</sequence>
<evidence type="ECO:0000256" key="6">
    <source>
        <dbReference type="ARBA" id="ARBA00022989"/>
    </source>
</evidence>
<feature type="transmembrane region" description="Helical" evidence="8">
    <location>
        <begin position="251"/>
        <end position="272"/>
    </location>
</feature>
<feature type="transmembrane region" description="Helical" evidence="8">
    <location>
        <begin position="101"/>
        <end position="125"/>
    </location>
</feature>
<dbReference type="PANTHER" id="PTHR42929:SF3">
    <property type="entry name" value="PUTRESCINE TRANSPORT SYSTEM PERMEASE PROTEIN POTH"/>
    <property type="match status" value="1"/>
</dbReference>